<dbReference type="EMBL" id="CADEAL010004116">
    <property type="protein sequence ID" value="CAB1452134.1"/>
    <property type="molecule type" value="Genomic_DNA"/>
</dbReference>
<accession>A0A9N7VKZ3</accession>
<evidence type="ECO:0000313" key="2">
    <source>
        <dbReference type="Proteomes" id="UP001153269"/>
    </source>
</evidence>
<dbReference type="Proteomes" id="UP001153269">
    <property type="component" value="Unassembled WGS sequence"/>
</dbReference>
<name>A0A9N7VKZ3_PLEPL</name>
<keyword evidence="2" id="KW-1185">Reference proteome</keyword>
<sequence>MISFACNAVRLETSDRSVEPTSPRGLESLISSPAQSVCACSTQTSLFLFGFLQAAGITFPVEDLVWSVASATAVPHSFLFLLRHSLKRVKPGTGIHTRGEEVLLDRKANKLHRDGHVRTHFIALAGVWCRDLSK</sequence>
<comment type="caution">
    <text evidence="1">The sequence shown here is derived from an EMBL/GenBank/DDBJ whole genome shotgun (WGS) entry which is preliminary data.</text>
</comment>
<evidence type="ECO:0000313" key="1">
    <source>
        <dbReference type="EMBL" id="CAB1452134.1"/>
    </source>
</evidence>
<dbReference type="AlphaFoldDB" id="A0A9N7VKZ3"/>
<proteinExistence type="predicted"/>
<reference evidence="1" key="1">
    <citation type="submission" date="2020-03" db="EMBL/GenBank/DDBJ databases">
        <authorList>
            <person name="Weist P."/>
        </authorList>
    </citation>
    <scope>NUCLEOTIDE SEQUENCE</scope>
</reference>
<organism evidence="1 2">
    <name type="scientific">Pleuronectes platessa</name>
    <name type="common">European plaice</name>
    <dbReference type="NCBI Taxonomy" id="8262"/>
    <lineage>
        <taxon>Eukaryota</taxon>
        <taxon>Metazoa</taxon>
        <taxon>Chordata</taxon>
        <taxon>Craniata</taxon>
        <taxon>Vertebrata</taxon>
        <taxon>Euteleostomi</taxon>
        <taxon>Actinopterygii</taxon>
        <taxon>Neopterygii</taxon>
        <taxon>Teleostei</taxon>
        <taxon>Neoteleostei</taxon>
        <taxon>Acanthomorphata</taxon>
        <taxon>Carangaria</taxon>
        <taxon>Pleuronectiformes</taxon>
        <taxon>Pleuronectoidei</taxon>
        <taxon>Pleuronectidae</taxon>
        <taxon>Pleuronectes</taxon>
    </lineage>
</organism>
<protein>
    <submittedName>
        <fullName evidence="1">Uncharacterized protein</fullName>
    </submittedName>
</protein>
<gene>
    <name evidence="1" type="ORF">PLEPLA_LOCUS39873</name>
</gene>